<dbReference type="InterPro" id="IPR022198">
    <property type="entry name" value="DUF3723"/>
</dbReference>
<dbReference type="AlphaFoldDB" id="A0A5N6XNW0"/>
<sequence length="847" mass="97039">MTKDLDIAHQVNDAILGSVKLRQLDQLLFEGLEVYGTKSLDQRNVKHLLHRFGKEGGRRMDPLTWIPAELSPSELQQLLALNSLQGLTRADPKEIKLQQNWKLRCLQGKHRVAAANQWLDYSDIWWNFILYDSTKLTAESRRKLREADSSSREFGDGEIFRNVRYYQKRGDGEAAGEWLARWTPTKCRDFYQIYKEKAGQEDHGYINLRERLDALLVFPALWRSWHMGTHLSSLNCPEELADYLSRVFAAWNRLTCHQPGFLDPDTVDYLQGRCPSLSEQDRCHICDIFDQNLAFPRVADPQIRLRLRQAALEFPGIIPSLKLFHEDTKYLKPMVYVVKKLLPSNYKGTIRQAMRRYYIAPPDQKFPTQVSDNDFQYIEHTESDFGFWSAYCQVFLFAMRHFYGLSDVRPLGHSRYSKPRQIPDHQELWASFKALVRNIGFVLPGNIIQSSLTERPSEFQAIHSLLTRLRPPALFEYEQSVLLDCSKRVTDALLQMPRKNACIAPCPSLTTDTREAWSLDKRCGMTDMSSFLWDQKYLFFRNIYSLTTEGFGENLSTFAVKRNMFTSFFPAYGGEIDKARDYTGQEPSSVGSEQRQGPSTHTVPPPPPPPPPLEDAMMHDELSVTATVGQGSSTQDTIPPPVEDTTMHDRPSVTPIVGQASQELRQIEQTLKPPSPLSGTTPDGQIEKTTMDPQPHNGSSAIKIQRPDLCVCDMDITPGAFVAHLRDSEEEYPYIALLDVSERKLYCLPPSNVDRFPQLLREWGNVWFAKVDRTMQKASMLKSLTAEQVMTTIRQSTSLIIFGRDGMFRSDLLLPDVDICVGDTIDLPYYNDYTGQWVMESQRVEIL</sequence>
<evidence type="ECO:0000313" key="2">
    <source>
        <dbReference type="EMBL" id="KAE8334632.1"/>
    </source>
</evidence>
<feature type="compositionally biased region" description="Pro residues" evidence="1">
    <location>
        <begin position="603"/>
        <end position="613"/>
    </location>
</feature>
<gene>
    <name evidence="2" type="ORF">BDV24DRAFT_169998</name>
</gene>
<dbReference type="Proteomes" id="UP000325558">
    <property type="component" value="Unassembled WGS sequence"/>
</dbReference>
<accession>A0A5N6XNW0</accession>
<feature type="region of interest" description="Disordered" evidence="1">
    <location>
        <begin position="671"/>
        <end position="701"/>
    </location>
</feature>
<dbReference type="EMBL" id="ML737256">
    <property type="protein sequence ID" value="KAE8334632.1"/>
    <property type="molecule type" value="Genomic_DNA"/>
</dbReference>
<feature type="compositionally biased region" description="Polar residues" evidence="1">
    <location>
        <begin position="624"/>
        <end position="637"/>
    </location>
</feature>
<evidence type="ECO:0000256" key="1">
    <source>
        <dbReference type="SAM" id="MobiDB-lite"/>
    </source>
</evidence>
<name>A0A5N6XNW0_9EURO</name>
<proteinExistence type="predicted"/>
<dbReference type="OrthoDB" id="4227485at2759"/>
<dbReference type="Pfam" id="PF12520">
    <property type="entry name" value="DUF3723"/>
    <property type="match status" value="1"/>
</dbReference>
<protein>
    <submittedName>
        <fullName evidence="2">Uncharacterized protein</fullName>
    </submittedName>
</protein>
<feature type="compositionally biased region" description="Polar residues" evidence="1">
    <location>
        <begin position="585"/>
        <end position="602"/>
    </location>
</feature>
<feature type="compositionally biased region" description="Polar residues" evidence="1">
    <location>
        <begin position="691"/>
        <end position="701"/>
    </location>
</feature>
<feature type="region of interest" description="Disordered" evidence="1">
    <location>
        <begin position="579"/>
        <end position="650"/>
    </location>
</feature>
<organism evidence="2">
    <name type="scientific">Aspergillus arachidicola</name>
    <dbReference type="NCBI Taxonomy" id="656916"/>
    <lineage>
        <taxon>Eukaryota</taxon>
        <taxon>Fungi</taxon>
        <taxon>Dikarya</taxon>
        <taxon>Ascomycota</taxon>
        <taxon>Pezizomycotina</taxon>
        <taxon>Eurotiomycetes</taxon>
        <taxon>Eurotiomycetidae</taxon>
        <taxon>Eurotiales</taxon>
        <taxon>Aspergillaceae</taxon>
        <taxon>Aspergillus</taxon>
        <taxon>Aspergillus subgen. Circumdati</taxon>
    </lineage>
</organism>
<reference evidence="2" key="1">
    <citation type="submission" date="2019-04" db="EMBL/GenBank/DDBJ databases">
        <title>Friends and foes A comparative genomics study of 23 Aspergillus species from section Flavi.</title>
        <authorList>
            <consortium name="DOE Joint Genome Institute"/>
            <person name="Kjaerbolling I."/>
            <person name="Vesth T."/>
            <person name="Frisvad J.C."/>
            <person name="Nybo J.L."/>
            <person name="Theobald S."/>
            <person name="Kildgaard S."/>
            <person name="Isbrandt T."/>
            <person name="Kuo A."/>
            <person name="Sato A."/>
            <person name="Lyhne E.K."/>
            <person name="Kogle M.E."/>
            <person name="Wiebenga A."/>
            <person name="Kun R.S."/>
            <person name="Lubbers R.J."/>
            <person name="Makela M.R."/>
            <person name="Barry K."/>
            <person name="Chovatia M."/>
            <person name="Clum A."/>
            <person name="Daum C."/>
            <person name="Haridas S."/>
            <person name="He G."/>
            <person name="LaButti K."/>
            <person name="Lipzen A."/>
            <person name="Mondo S."/>
            <person name="Riley R."/>
            <person name="Salamov A."/>
            <person name="Simmons B.A."/>
            <person name="Magnuson J.K."/>
            <person name="Henrissat B."/>
            <person name="Mortensen U.H."/>
            <person name="Larsen T.O."/>
            <person name="Devries R.P."/>
            <person name="Grigoriev I.V."/>
            <person name="Machida M."/>
            <person name="Baker S.E."/>
            <person name="Andersen M.R."/>
        </authorList>
    </citation>
    <scope>NUCLEOTIDE SEQUENCE</scope>
    <source>
        <strain evidence="2">CBS 117612</strain>
    </source>
</reference>